<accession>A0A3A8K9V7</accession>
<gene>
    <name evidence="2" type="ORF">D7X32_09305</name>
</gene>
<name>A0A3A8K9V7_9BACT</name>
<proteinExistence type="predicted"/>
<evidence type="ECO:0000313" key="2">
    <source>
        <dbReference type="EMBL" id="RKH04943.1"/>
    </source>
</evidence>
<comment type="caution">
    <text evidence="2">The sequence shown here is derived from an EMBL/GenBank/DDBJ whole genome shotgun (WGS) entry which is preliminary data.</text>
</comment>
<sequence length="95" mass="10404">MFRHRRSTRRVLSALAWLFLPACGDTGWEESSATVEAEACVGAPARMGRRSLSVARPLDAAEQVLTLDARGGSVDELEVRGARGRQRGRRLATRP</sequence>
<evidence type="ECO:0000313" key="3">
    <source>
        <dbReference type="Proteomes" id="UP000268313"/>
    </source>
</evidence>
<dbReference type="Proteomes" id="UP000268313">
    <property type="component" value="Unassembled WGS sequence"/>
</dbReference>
<keyword evidence="3" id="KW-1185">Reference proteome</keyword>
<protein>
    <submittedName>
        <fullName evidence="2">Uncharacterized protein</fullName>
    </submittedName>
</protein>
<dbReference type="AlphaFoldDB" id="A0A3A8K9V7"/>
<feature type="signal peptide" evidence="1">
    <location>
        <begin position="1"/>
        <end position="24"/>
    </location>
</feature>
<feature type="chain" id="PRO_5017264791" evidence="1">
    <location>
        <begin position="25"/>
        <end position="95"/>
    </location>
</feature>
<dbReference type="EMBL" id="RAWE01000023">
    <property type="protein sequence ID" value="RKH04943.1"/>
    <property type="molecule type" value="Genomic_DNA"/>
</dbReference>
<reference evidence="3" key="1">
    <citation type="submission" date="2018-09" db="EMBL/GenBank/DDBJ databases">
        <authorList>
            <person name="Livingstone P.G."/>
            <person name="Whitworth D.E."/>
        </authorList>
    </citation>
    <scope>NUCLEOTIDE SEQUENCE [LARGE SCALE GENOMIC DNA]</scope>
    <source>
        <strain evidence="3">CA043D</strain>
    </source>
</reference>
<keyword evidence="1" id="KW-0732">Signal</keyword>
<evidence type="ECO:0000256" key="1">
    <source>
        <dbReference type="SAM" id="SignalP"/>
    </source>
</evidence>
<organism evidence="2 3">
    <name type="scientific">Corallococcus carmarthensis</name>
    <dbReference type="NCBI Taxonomy" id="2316728"/>
    <lineage>
        <taxon>Bacteria</taxon>
        <taxon>Pseudomonadati</taxon>
        <taxon>Myxococcota</taxon>
        <taxon>Myxococcia</taxon>
        <taxon>Myxococcales</taxon>
        <taxon>Cystobacterineae</taxon>
        <taxon>Myxococcaceae</taxon>
        <taxon>Corallococcus</taxon>
    </lineage>
</organism>